<name>A0A1G5RFJ3_PHOLU</name>
<protein>
    <submittedName>
        <fullName evidence="1">Uncharacterized protein</fullName>
    </submittedName>
</protein>
<gene>
    <name evidence="1" type="ORF">SAMN02982990_03937</name>
</gene>
<dbReference type="AlphaFoldDB" id="A0A1G5RFJ3"/>
<accession>A0A1G5RFJ3</accession>
<evidence type="ECO:0000313" key="2">
    <source>
        <dbReference type="Proteomes" id="UP000183223"/>
    </source>
</evidence>
<proteinExistence type="predicted"/>
<keyword evidence="2" id="KW-1185">Reference proteome</keyword>
<evidence type="ECO:0000313" key="1">
    <source>
        <dbReference type="EMBL" id="SCZ72049.1"/>
    </source>
</evidence>
<dbReference type="RefSeq" id="WP_049583060.1">
    <property type="nucleotide sequence ID" value="NZ_CAWQXX010000031.1"/>
</dbReference>
<dbReference type="OrthoDB" id="6457240at2"/>
<reference evidence="2" key="1">
    <citation type="submission" date="2016-10" db="EMBL/GenBank/DDBJ databases">
        <authorList>
            <person name="Varghese N."/>
            <person name="Submissions S."/>
        </authorList>
    </citation>
    <scope>NUCLEOTIDE SEQUENCE [LARGE SCALE GENOMIC DNA]</scope>
    <source>
        <strain evidence="2">ATCC 29999</strain>
    </source>
</reference>
<dbReference type="EMBL" id="FMWJ01000028">
    <property type="protein sequence ID" value="SCZ72049.1"/>
    <property type="molecule type" value="Genomic_DNA"/>
</dbReference>
<sequence length="74" mass="8419">MYFEYTVEGVKGRYKSHTPYFAPDSIAEDAAEDFWHSHGGCDHEWPLNFTILIGGEDEGTYSVDVVQTITFLVQ</sequence>
<dbReference type="Proteomes" id="UP000183223">
    <property type="component" value="Unassembled WGS sequence"/>
</dbReference>
<dbReference type="GeneID" id="45656057"/>
<organism evidence="1 2">
    <name type="scientific">Photorhabdus luminescens</name>
    <name type="common">Xenorhabdus luminescens</name>
    <dbReference type="NCBI Taxonomy" id="29488"/>
    <lineage>
        <taxon>Bacteria</taxon>
        <taxon>Pseudomonadati</taxon>
        <taxon>Pseudomonadota</taxon>
        <taxon>Gammaproteobacteria</taxon>
        <taxon>Enterobacterales</taxon>
        <taxon>Morganellaceae</taxon>
        <taxon>Photorhabdus</taxon>
    </lineage>
</organism>